<organism evidence="1 2">
    <name type="scientific">Nocardioides perillae</name>
    <dbReference type="NCBI Taxonomy" id="1119534"/>
    <lineage>
        <taxon>Bacteria</taxon>
        <taxon>Bacillati</taxon>
        <taxon>Actinomycetota</taxon>
        <taxon>Actinomycetes</taxon>
        <taxon>Propionibacteriales</taxon>
        <taxon>Nocardioidaceae</taxon>
        <taxon>Nocardioides</taxon>
    </lineage>
</organism>
<name>A0A7Y9UKT7_9ACTN</name>
<evidence type="ECO:0000313" key="2">
    <source>
        <dbReference type="Proteomes" id="UP000544110"/>
    </source>
</evidence>
<accession>A0A7Y9UKT7</accession>
<gene>
    <name evidence="1" type="ORF">BJ989_000030</name>
</gene>
<reference evidence="1 2" key="1">
    <citation type="submission" date="2020-07" db="EMBL/GenBank/DDBJ databases">
        <title>Sequencing the genomes of 1000 actinobacteria strains.</title>
        <authorList>
            <person name="Klenk H.-P."/>
        </authorList>
    </citation>
    <scope>NUCLEOTIDE SEQUENCE [LARGE SCALE GENOMIC DNA]</scope>
    <source>
        <strain evidence="1 2">DSM 24552</strain>
    </source>
</reference>
<evidence type="ECO:0000313" key="1">
    <source>
        <dbReference type="EMBL" id="NYG53726.1"/>
    </source>
</evidence>
<dbReference type="AlphaFoldDB" id="A0A7Y9UKT7"/>
<comment type="caution">
    <text evidence="1">The sequence shown here is derived from an EMBL/GenBank/DDBJ whole genome shotgun (WGS) entry which is preliminary data.</text>
</comment>
<protein>
    <submittedName>
        <fullName evidence="1">Uncharacterized protein</fullName>
    </submittedName>
</protein>
<dbReference type="EMBL" id="JACCAC010000001">
    <property type="protein sequence ID" value="NYG53726.1"/>
    <property type="molecule type" value="Genomic_DNA"/>
</dbReference>
<proteinExistence type="predicted"/>
<keyword evidence="2" id="KW-1185">Reference proteome</keyword>
<sequence>MTATQGPPQPPSWWTGLLDDTAACGPGVTSLPPRAGAVGRHVGALVVPDTLLPAALAARDADPSPARHRLVVRLTGGSAQLGGPAALCARAGVVPSRVDTVVRDPGDPASAARRVAAAVDAARAAGDLPDEVVVAVGLPAPAGPDLGHGWLAAADELAAAELALALPTRDVPPPGVAPWLDAALDRELPLVALGPHPAAEAAALLAAVRLAFDGEPLEEVAAVLRGGEDRVTATLAALGADALLRTRRWLLGVGCDDVEAAGPALERLAGGSAA</sequence>
<dbReference type="Proteomes" id="UP000544110">
    <property type="component" value="Unassembled WGS sequence"/>
</dbReference>
<dbReference type="RefSeq" id="WP_179516501.1">
    <property type="nucleotide sequence ID" value="NZ_JACCAC010000001.1"/>
</dbReference>